<dbReference type="RefSeq" id="WP_148916465.1">
    <property type="nucleotide sequence ID" value="NZ_VSZS01000067.1"/>
</dbReference>
<comment type="caution">
    <text evidence="2">The sequence shown here is derived from an EMBL/GenBank/DDBJ whole genome shotgun (WGS) entry which is preliminary data.</text>
</comment>
<reference evidence="2 3" key="1">
    <citation type="submission" date="2019-08" db="EMBL/GenBank/DDBJ databases">
        <authorList>
            <person name="Seo Y.L."/>
        </authorList>
    </citation>
    <scope>NUCLEOTIDE SEQUENCE [LARGE SCALE GENOMIC DNA]</scope>
    <source>
        <strain evidence="2 3">MaA-C15</strain>
    </source>
</reference>
<gene>
    <name evidence="2" type="ORF">FY036_19670</name>
</gene>
<dbReference type="SUPFAM" id="SSF158791">
    <property type="entry name" value="MgtE N-terminal domain-like"/>
    <property type="match status" value="1"/>
</dbReference>
<evidence type="ECO:0000313" key="3">
    <source>
        <dbReference type="Proteomes" id="UP000323258"/>
    </source>
</evidence>
<name>A0A5D4GP47_9HYPH</name>
<reference evidence="2 3" key="2">
    <citation type="submission" date="2019-09" db="EMBL/GenBank/DDBJ databases">
        <title>Mesorhizobium sp. MaA-C15 isolated from Microcystis aeruginosa.</title>
        <authorList>
            <person name="Jeong S.E."/>
            <person name="Jin H.M."/>
            <person name="Jeon C.O."/>
        </authorList>
    </citation>
    <scope>NUCLEOTIDE SEQUENCE [LARGE SCALE GENOMIC DNA]</scope>
    <source>
        <strain evidence="2 3">MaA-C15</strain>
    </source>
</reference>
<dbReference type="Proteomes" id="UP000323258">
    <property type="component" value="Unassembled WGS sequence"/>
</dbReference>
<dbReference type="OrthoDB" id="9810610at2"/>
<protein>
    <submittedName>
        <fullName evidence="2">MotE family protein</fullName>
    </submittedName>
</protein>
<feature type="coiled-coil region" evidence="1">
    <location>
        <begin position="72"/>
        <end position="109"/>
    </location>
</feature>
<keyword evidence="3" id="KW-1185">Reference proteome</keyword>
<sequence>MSRHSILRTRSASALAAGAGIVFGALVFGGTPAATQAVNAITEAAGELDDDIRRFCSNIADAARDRRYALQRAELETLQKDIDQRIVALEEKREEYEEWLARRNDFLAKAEENLVEIYSVMRPDAAAERLAAVNVEVAAGILMKLNVRKAGVILNEMNKDAAATLTGIMASATRKQDPT</sequence>
<organism evidence="2 3">
    <name type="scientific">Neoaquamicrobium microcysteis</name>
    <dbReference type="NCBI Taxonomy" id="2682781"/>
    <lineage>
        <taxon>Bacteria</taxon>
        <taxon>Pseudomonadati</taxon>
        <taxon>Pseudomonadota</taxon>
        <taxon>Alphaproteobacteria</taxon>
        <taxon>Hyphomicrobiales</taxon>
        <taxon>Phyllobacteriaceae</taxon>
        <taxon>Neoaquamicrobium</taxon>
    </lineage>
</organism>
<dbReference type="EMBL" id="VSZS01000067">
    <property type="protein sequence ID" value="TYR30107.1"/>
    <property type="molecule type" value="Genomic_DNA"/>
</dbReference>
<proteinExistence type="predicted"/>
<dbReference type="AlphaFoldDB" id="A0A5D4GP47"/>
<accession>A0A5D4GP47</accession>
<keyword evidence="1" id="KW-0175">Coiled coil</keyword>
<evidence type="ECO:0000313" key="2">
    <source>
        <dbReference type="EMBL" id="TYR30107.1"/>
    </source>
</evidence>
<evidence type="ECO:0000256" key="1">
    <source>
        <dbReference type="SAM" id="Coils"/>
    </source>
</evidence>